<sequence length="212" mass="24187">PAMTKYNEELDDFYHYLSDNTGWNIRNPEHVLDIYSTMVAEVQSNLTLPSWSLPVFPGKMEEVTAFNFVLNTYTDELKRLRGGPLLKKLLQDSVAKAENSLALRKRKMFMYAGHDSTVANIMQALKVWDRQVPVSNILVLVELHEINDIFGWKIYLRNTTHNAPYLLTIPGCDDFCPLEVVTELTKSVIPVNFEEECKSKDPNYIAPPPPGP</sequence>
<dbReference type="GO" id="GO:0003993">
    <property type="term" value="F:acid phosphatase activity"/>
    <property type="evidence" value="ECO:0007669"/>
    <property type="project" value="UniProtKB-EC"/>
</dbReference>
<evidence type="ECO:0000313" key="4">
    <source>
        <dbReference type="EMBL" id="JAS23430.1"/>
    </source>
</evidence>
<protein>
    <recommendedName>
        <fullName evidence="5">Acid phosphatase</fullName>
    </recommendedName>
</protein>
<evidence type="ECO:0008006" key="5">
    <source>
        <dbReference type="Google" id="ProtNLM"/>
    </source>
</evidence>
<comment type="catalytic activity">
    <reaction evidence="1">
        <text>a phosphate monoester + H2O = an alcohol + phosphate</text>
        <dbReference type="Rhea" id="RHEA:15017"/>
        <dbReference type="ChEBI" id="CHEBI:15377"/>
        <dbReference type="ChEBI" id="CHEBI:30879"/>
        <dbReference type="ChEBI" id="CHEBI:43474"/>
        <dbReference type="ChEBI" id="CHEBI:67140"/>
        <dbReference type="EC" id="3.1.3.2"/>
    </reaction>
</comment>
<accession>A0A1B6C2C3</accession>
<evidence type="ECO:0000256" key="2">
    <source>
        <dbReference type="ARBA" id="ARBA00005375"/>
    </source>
</evidence>
<dbReference type="InterPro" id="IPR050645">
    <property type="entry name" value="Histidine_acid_phosphatase"/>
</dbReference>
<dbReference type="EMBL" id="GEDC01029625">
    <property type="protein sequence ID" value="JAS07673.1"/>
    <property type="molecule type" value="Transcribed_RNA"/>
</dbReference>
<dbReference type="Gene3D" id="3.40.50.1240">
    <property type="entry name" value="Phosphoglycerate mutase-like"/>
    <property type="match status" value="1"/>
</dbReference>
<dbReference type="SUPFAM" id="SSF53254">
    <property type="entry name" value="Phosphoglycerate mutase-like"/>
    <property type="match status" value="1"/>
</dbReference>
<proteinExistence type="inferred from homology"/>
<dbReference type="InterPro" id="IPR033379">
    <property type="entry name" value="Acid_Pase_AS"/>
</dbReference>
<dbReference type="EMBL" id="GEDC01013868">
    <property type="protein sequence ID" value="JAS23430.1"/>
    <property type="molecule type" value="Transcribed_RNA"/>
</dbReference>
<reference evidence="3" key="1">
    <citation type="submission" date="2015-12" db="EMBL/GenBank/DDBJ databases">
        <title>De novo transcriptome assembly of four potential Pierce s Disease insect vectors from Arizona vineyards.</title>
        <authorList>
            <person name="Tassone E.E."/>
        </authorList>
    </citation>
    <scope>NUCLEOTIDE SEQUENCE</scope>
</reference>
<organism evidence="3">
    <name type="scientific">Clastoptera arizonana</name>
    <name type="common">Arizona spittle bug</name>
    <dbReference type="NCBI Taxonomy" id="38151"/>
    <lineage>
        <taxon>Eukaryota</taxon>
        <taxon>Metazoa</taxon>
        <taxon>Ecdysozoa</taxon>
        <taxon>Arthropoda</taxon>
        <taxon>Hexapoda</taxon>
        <taxon>Insecta</taxon>
        <taxon>Pterygota</taxon>
        <taxon>Neoptera</taxon>
        <taxon>Paraneoptera</taxon>
        <taxon>Hemiptera</taxon>
        <taxon>Auchenorrhyncha</taxon>
        <taxon>Cercopoidea</taxon>
        <taxon>Clastopteridae</taxon>
        <taxon>Clastoptera</taxon>
    </lineage>
</organism>
<gene>
    <name evidence="4" type="ORF">g.28464</name>
    <name evidence="3" type="ORF">g.28466</name>
</gene>
<dbReference type="PANTHER" id="PTHR11567:SF205">
    <property type="entry name" value="GH28721P-RELATED"/>
    <property type="match status" value="1"/>
</dbReference>
<evidence type="ECO:0000256" key="1">
    <source>
        <dbReference type="ARBA" id="ARBA00000032"/>
    </source>
</evidence>
<comment type="similarity">
    <text evidence="2">Belongs to the histidine acid phosphatase family.</text>
</comment>
<dbReference type="PANTHER" id="PTHR11567">
    <property type="entry name" value="ACID PHOSPHATASE-RELATED"/>
    <property type="match status" value="1"/>
</dbReference>
<dbReference type="InterPro" id="IPR029033">
    <property type="entry name" value="His_PPase_superfam"/>
</dbReference>
<name>A0A1B6C2C3_9HEMI</name>
<dbReference type="AlphaFoldDB" id="A0A1B6C2C3"/>
<dbReference type="PROSITE" id="PS00778">
    <property type="entry name" value="HIS_ACID_PHOSPHAT_2"/>
    <property type="match status" value="1"/>
</dbReference>
<feature type="non-terminal residue" evidence="3">
    <location>
        <position position="1"/>
    </location>
</feature>
<dbReference type="InterPro" id="IPR000560">
    <property type="entry name" value="His_Pase_clade-2"/>
</dbReference>
<dbReference type="Pfam" id="PF00328">
    <property type="entry name" value="His_Phos_2"/>
    <property type="match status" value="1"/>
</dbReference>
<evidence type="ECO:0000313" key="3">
    <source>
        <dbReference type="EMBL" id="JAS07673.1"/>
    </source>
</evidence>